<evidence type="ECO:0000313" key="3">
    <source>
        <dbReference type="Proteomes" id="UP000192790"/>
    </source>
</evidence>
<evidence type="ECO:0000313" key="2">
    <source>
        <dbReference type="EMBL" id="SMC40774.1"/>
    </source>
</evidence>
<dbReference type="AlphaFoldDB" id="A0A1W1YX98"/>
<dbReference type="RefSeq" id="WP_084233359.1">
    <property type="nucleotide sequence ID" value="NZ_FWXW01000001.1"/>
</dbReference>
<accession>A0A1W1YX98</accession>
<sequence length="252" mass="27255">MRRVFGVPVLTAALLLALTACSNPFSKAEPQLPKAEAVLSGKIAQLRDDSFLLAGTGASDLYIVSSEPDLYNPDNTPADASALQSGQTVEIGYSGGIMESYPAQIGNIVYIKITGQEDDLAGFYQMILSDLWNTDEGLNSDISILAFDLSQVTNLSESEKSALVYMVSSEHNLQGITGTFDELSEQGYINKEQLYFDNGMLFELTLSDVTGESFTFDASKWRSGTGAYYYNNCRAVKDGGAWSYTVGSEAIS</sequence>
<feature type="chain" id="PRO_5039251553" description="Lipoprotein" evidence="1">
    <location>
        <begin position="23"/>
        <end position="252"/>
    </location>
</feature>
<evidence type="ECO:0008006" key="4">
    <source>
        <dbReference type="Google" id="ProtNLM"/>
    </source>
</evidence>
<keyword evidence="1" id="KW-0732">Signal</keyword>
<organism evidence="2 3">
    <name type="scientific">Papillibacter cinnamivorans DSM 12816</name>
    <dbReference type="NCBI Taxonomy" id="1122930"/>
    <lineage>
        <taxon>Bacteria</taxon>
        <taxon>Bacillati</taxon>
        <taxon>Bacillota</taxon>
        <taxon>Clostridia</taxon>
        <taxon>Eubacteriales</taxon>
        <taxon>Oscillospiraceae</taxon>
        <taxon>Papillibacter</taxon>
    </lineage>
</organism>
<gene>
    <name evidence="2" type="ORF">SAMN02745168_0746</name>
</gene>
<keyword evidence="3" id="KW-1185">Reference proteome</keyword>
<feature type="signal peptide" evidence="1">
    <location>
        <begin position="1"/>
        <end position="22"/>
    </location>
</feature>
<dbReference type="PROSITE" id="PS51257">
    <property type="entry name" value="PROKAR_LIPOPROTEIN"/>
    <property type="match status" value="1"/>
</dbReference>
<proteinExistence type="predicted"/>
<evidence type="ECO:0000256" key="1">
    <source>
        <dbReference type="SAM" id="SignalP"/>
    </source>
</evidence>
<protein>
    <recommendedName>
        <fullName evidence="4">Lipoprotein</fullName>
    </recommendedName>
</protein>
<name>A0A1W1YX98_9FIRM</name>
<reference evidence="2 3" key="1">
    <citation type="submission" date="2017-04" db="EMBL/GenBank/DDBJ databases">
        <authorList>
            <person name="Afonso C.L."/>
            <person name="Miller P.J."/>
            <person name="Scott M.A."/>
            <person name="Spackman E."/>
            <person name="Goraichik I."/>
            <person name="Dimitrov K.M."/>
            <person name="Suarez D.L."/>
            <person name="Swayne D.E."/>
        </authorList>
    </citation>
    <scope>NUCLEOTIDE SEQUENCE [LARGE SCALE GENOMIC DNA]</scope>
    <source>
        <strain evidence="2 3">DSM 12816</strain>
    </source>
</reference>
<dbReference type="EMBL" id="FWXW01000001">
    <property type="protein sequence ID" value="SMC40774.1"/>
    <property type="molecule type" value="Genomic_DNA"/>
</dbReference>
<dbReference type="Proteomes" id="UP000192790">
    <property type="component" value="Unassembled WGS sequence"/>
</dbReference>
<dbReference type="OrthoDB" id="1954601at2"/>